<reference evidence="1" key="2">
    <citation type="journal article" date="2015" name="Data Brief">
        <title>Shoot transcriptome of the giant reed, Arundo donax.</title>
        <authorList>
            <person name="Barrero R.A."/>
            <person name="Guerrero F.D."/>
            <person name="Moolhuijzen P."/>
            <person name="Goolsby J.A."/>
            <person name="Tidwell J."/>
            <person name="Bellgard S.E."/>
            <person name="Bellgard M.I."/>
        </authorList>
    </citation>
    <scope>NUCLEOTIDE SEQUENCE</scope>
    <source>
        <tissue evidence="1">Shoot tissue taken approximately 20 cm above the soil surface</tissue>
    </source>
</reference>
<proteinExistence type="predicted"/>
<dbReference type="AlphaFoldDB" id="A0A0A8Z2S9"/>
<dbReference type="EMBL" id="GBRH01266825">
    <property type="protein sequence ID" value="JAD31070.1"/>
    <property type="molecule type" value="Transcribed_RNA"/>
</dbReference>
<protein>
    <submittedName>
        <fullName evidence="1">Uncharacterized protein</fullName>
    </submittedName>
</protein>
<name>A0A0A8Z2S9_ARUDO</name>
<sequence>MVSDSCFVQTLIFLQLHIFSLANQRHCFSPPALVSVLCVCWISNGLVCSVLVSSSSSSSGCGQTVRE</sequence>
<organism evidence="1">
    <name type="scientific">Arundo donax</name>
    <name type="common">Giant reed</name>
    <name type="synonym">Donax arundinaceus</name>
    <dbReference type="NCBI Taxonomy" id="35708"/>
    <lineage>
        <taxon>Eukaryota</taxon>
        <taxon>Viridiplantae</taxon>
        <taxon>Streptophyta</taxon>
        <taxon>Embryophyta</taxon>
        <taxon>Tracheophyta</taxon>
        <taxon>Spermatophyta</taxon>
        <taxon>Magnoliopsida</taxon>
        <taxon>Liliopsida</taxon>
        <taxon>Poales</taxon>
        <taxon>Poaceae</taxon>
        <taxon>PACMAD clade</taxon>
        <taxon>Arundinoideae</taxon>
        <taxon>Arundineae</taxon>
        <taxon>Arundo</taxon>
    </lineage>
</organism>
<accession>A0A0A8Z2S9</accession>
<evidence type="ECO:0000313" key="1">
    <source>
        <dbReference type="EMBL" id="JAD31070.1"/>
    </source>
</evidence>
<reference evidence="1" key="1">
    <citation type="submission" date="2014-09" db="EMBL/GenBank/DDBJ databases">
        <authorList>
            <person name="Magalhaes I.L.F."/>
            <person name="Oliveira U."/>
            <person name="Santos F.R."/>
            <person name="Vidigal T.H.D.A."/>
            <person name="Brescovit A.D."/>
            <person name="Santos A.J."/>
        </authorList>
    </citation>
    <scope>NUCLEOTIDE SEQUENCE</scope>
    <source>
        <tissue evidence="1">Shoot tissue taken approximately 20 cm above the soil surface</tissue>
    </source>
</reference>